<sequence length="365" mass="37288">MATFSIVMPSAPAIATASPERLPNSSRRHSTGPEEADEEAPSLEYKAAALTYRCSLYAEFGALAQSATIFPVALGPEANLQGEIIGSGGEVGTTFVLSGETLGISFTRQFLLRTYIGTTIFPVALGPEANLQGEIIGSGGEVGTTFVLSGETLGISFTRQFLLRTYIGTSRSLIKPPFHLRLHLKFRILIVTLAQDASRVVERVAIPSRSYDLSVGCVVSAGSAICQNVVVSAGVTSAPPLTTLPYSPFAVPVSTSGVLPSSTSSVSGSASATVTTVLTSVPGSTLVTNAPSTSSASTPVVASSAITSQVTISASSATVSTSASTATLASPSASQSDTSHGSKIATFSVGVALIVPMTVTMWIVT</sequence>
<name>A0A9Q5I2I6_SANBA</name>
<protein>
    <submittedName>
        <fullName evidence="2">Uncharacterized protein</fullName>
    </submittedName>
</protein>
<accession>A0A9Q5I2I6</accession>
<keyword evidence="3" id="KW-1185">Reference proteome</keyword>
<gene>
    <name evidence="2" type="ORF">A7U60_g2285</name>
</gene>
<comment type="caution">
    <text evidence="2">The sequence shown here is derived from an EMBL/GenBank/DDBJ whole genome shotgun (WGS) entry which is preliminary data.</text>
</comment>
<dbReference type="EMBL" id="LNZH02000128">
    <property type="protein sequence ID" value="OCB90493.1"/>
    <property type="molecule type" value="Genomic_DNA"/>
</dbReference>
<evidence type="ECO:0000313" key="3">
    <source>
        <dbReference type="Proteomes" id="UP000757232"/>
    </source>
</evidence>
<feature type="region of interest" description="Disordered" evidence="1">
    <location>
        <begin position="17"/>
        <end position="40"/>
    </location>
</feature>
<evidence type="ECO:0000256" key="1">
    <source>
        <dbReference type="SAM" id="MobiDB-lite"/>
    </source>
</evidence>
<proteinExistence type="predicted"/>
<evidence type="ECO:0000313" key="2">
    <source>
        <dbReference type="EMBL" id="OCB90493.1"/>
    </source>
</evidence>
<dbReference type="Proteomes" id="UP000757232">
    <property type="component" value="Unassembled WGS sequence"/>
</dbReference>
<reference evidence="2" key="1">
    <citation type="submission" date="2016-06" db="EMBL/GenBank/DDBJ databases">
        <title>Draft Genome sequence of the fungus Inonotus baumii.</title>
        <authorList>
            <person name="Zhu H."/>
            <person name="Lin W."/>
        </authorList>
    </citation>
    <scope>NUCLEOTIDE SEQUENCE</scope>
    <source>
        <strain evidence="2">821</strain>
    </source>
</reference>
<organism evidence="2 3">
    <name type="scientific">Sanghuangporus baumii</name>
    <name type="common">Phellinus baumii</name>
    <dbReference type="NCBI Taxonomy" id="108892"/>
    <lineage>
        <taxon>Eukaryota</taxon>
        <taxon>Fungi</taxon>
        <taxon>Dikarya</taxon>
        <taxon>Basidiomycota</taxon>
        <taxon>Agaricomycotina</taxon>
        <taxon>Agaricomycetes</taxon>
        <taxon>Hymenochaetales</taxon>
        <taxon>Hymenochaetaceae</taxon>
        <taxon>Sanghuangporus</taxon>
    </lineage>
</organism>
<dbReference type="AlphaFoldDB" id="A0A9Q5I2I6"/>